<feature type="transmembrane region" description="Helical" evidence="1">
    <location>
        <begin position="179"/>
        <end position="205"/>
    </location>
</feature>
<feature type="transmembrane region" description="Helical" evidence="1">
    <location>
        <begin position="97"/>
        <end position="116"/>
    </location>
</feature>
<sequence length="860" mass="96607">MIELVQLWALIEVLGLLCLPLAFTVFRNLPDRGWAFSKLLGVAILTFCVWFLLICLHSLIYCQLFILGITLMLAAGSGFAYLSLFPQIWQLVRHNRVYIITSEIIFFCMMGLLGVLRSLKPDIRGYEMFMDEGFVSSIMRSPHFPPNDMWYAGHSINYYYYAHYTMATLAKLLGQTSSVAFNTGICFFYGVTALNLFGVTCNIVGCARQWRQRVQENNDAIQQSQLMPAIPYGLLSVMMALVLGNLASTQQWWAHHGDFGFQFNWFAPSRVIDNTINEFPAFSFVLSCFHAHVLTLAFTILCIGIALNWFLEPNGKGMNLFGIGKTRYLNLFVTSLLLGGLFVMNGWDYPTYMGLTLLCVFIQQYLAHRPALCLATFLNTGIISFYLLAISYNLYLPFYLNFISPSQGIGIIPLANHSPISDEILIYGLFIFMFLSLLVGSALLRPLRAPVPDSEEVAVAMPVGSEPVIMQAATFEPAPGIENAFQGHDDPLMDAVSVSVGVIDSESKPVQRRMLPPEQRRRRVLLGLCLSVGLFFLLCLVALVFLPAYSTCIASVALALAGFILVLYHRENRAHAFTLLLGSVAFMIIAGCEVFYLKDVFAGGPALRMNTVFKFYFQAWALLSICSGAGLYFILSSIRVLAQRSNRSRWLWRSGLGMWSLALGALLLASMAYPILAPPVRYGRIDLNHPQPYLAETYTLDGMAYLATCRPPDCDYDTSADYAAIRWLNANVVGDPIIVEANGDDYRFVSARVSVFTGLPTLINWPGHEYQWRVTWLADMKHPENQLDFNNRIADIDKIYTNTSSTVVLNTLKHYNAQYVYVGFFEYKKYPGVDLKRFGAFMQIVYSTQGVSIYKVKAEN</sequence>
<organism evidence="2 3">
    <name type="scientific">Dictyobacter kobayashii</name>
    <dbReference type="NCBI Taxonomy" id="2014872"/>
    <lineage>
        <taxon>Bacteria</taxon>
        <taxon>Bacillati</taxon>
        <taxon>Chloroflexota</taxon>
        <taxon>Ktedonobacteria</taxon>
        <taxon>Ktedonobacterales</taxon>
        <taxon>Dictyobacteraceae</taxon>
        <taxon>Dictyobacter</taxon>
    </lineage>
</organism>
<dbReference type="PANTHER" id="PTHR10790:SF51">
    <property type="entry name" value="TETRATRICOPEPTIDE REPEAT PROTEIN"/>
    <property type="match status" value="1"/>
</dbReference>
<dbReference type="AlphaFoldDB" id="A0A402AEE7"/>
<keyword evidence="1" id="KW-0812">Transmembrane</keyword>
<keyword evidence="3" id="KW-1185">Reference proteome</keyword>
<evidence type="ECO:0000313" key="2">
    <source>
        <dbReference type="EMBL" id="GCE17465.1"/>
    </source>
</evidence>
<evidence type="ECO:0000256" key="1">
    <source>
        <dbReference type="SAM" id="Phobius"/>
    </source>
</evidence>
<protein>
    <recommendedName>
        <fullName evidence="4">Chlor_Arch_YYY domain-containing protein</fullName>
    </recommendedName>
</protein>
<dbReference type="RefSeq" id="WP_126549143.1">
    <property type="nucleotide sequence ID" value="NZ_BIFS01000001.1"/>
</dbReference>
<feature type="transmembrane region" description="Helical" evidence="1">
    <location>
        <begin position="524"/>
        <end position="546"/>
    </location>
</feature>
<accession>A0A402AEE7</accession>
<feature type="transmembrane region" description="Helical" evidence="1">
    <location>
        <begin position="39"/>
        <end position="59"/>
    </location>
</feature>
<feature type="transmembrane region" description="Helical" evidence="1">
    <location>
        <begin position="656"/>
        <end position="676"/>
    </location>
</feature>
<feature type="transmembrane region" description="Helical" evidence="1">
    <location>
        <begin position="281"/>
        <end position="307"/>
    </location>
</feature>
<feature type="transmembrane region" description="Helical" evidence="1">
    <location>
        <begin position="617"/>
        <end position="635"/>
    </location>
</feature>
<feature type="transmembrane region" description="Helical" evidence="1">
    <location>
        <begin position="576"/>
        <end position="597"/>
    </location>
</feature>
<dbReference type="EMBL" id="BIFS01000001">
    <property type="protein sequence ID" value="GCE17465.1"/>
    <property type="molecule type" value="Genomic_DNA"/>
</dbReference>
<dbReference type="InterPro" id="IPR018746">
    <property type="entry name" value="DUF2298"/>
</dbReference>
<evidence type="ECO:0000313" key="3">
    <source>
        <dbReference type="Proteomes" id="UP000287188"/>
    </source>
</evidence>
<dbReference type="OrthoDB" id="134460at2"/>
<keyword evidence="1" id="KW-1133">Transmembrane helix</keyword>
<feature type="transmembrane region" description="Helical" evidence="1">
    <location>
        <begin position="374"/>
        <end position="395"/>
    </location>
</feature>
<comment type="caution">
    <text evidence="2">The sequence shown here is derived from an EMBL/GenBank/DDBJ whole genome shotgun (WGS) entry which is preliminary data.</text>
</comment>
<feature type="transmembrane region" description="Helical" evidence="1">
    <location>
        <begin position="6"/>
        <end position="27"/>
    </location>
</feature>
<feature type="transmembrane region" description="Helical" evidence="1">
    <location>
        <begin position="424"/>
        <end position="444"/>
    </location>
</feature>
<feature type="transmembrane region" description="Helical" evidence="1">
    <location>
        <begin position="552"/>
        <end position="569"/>
    </location>
</feature>
<reference evidence="3" key="1">
    <citation type="submission" date="2018-12" db="EMBL/GenBank/DDBJ databases">
        <title>Tengunoibacter tsumagoiensis gen. nov., sp. nov., Dictyobacter kobayashii sp. nov., D. alpinus sp. nov., and D. joshuensis sp. nov. and description of Dictyobacteraceae fam. nov. within the order Ktedonobacterales isolated from Tengu-no-mugimeshi.</title>
        <authorList>
            <person name="Wang C.M."/>
            <person name="Zheng Y."/>
            <person name="Sakai Y."/>
            <person name="Toyoda A."/>
            <person name="Minakuchi Y."/>
            <person name="Abe K."/>
            <person name="Yokota A."/>
            <person name="Yabe S."/>
        </authorList>
    </citation>
    <scope>NUCLEOTIDE SEQUENCE [LARGE SCALE GENOMIC DNA]</scope>
    <source>
        <strain evidence="3">Uno11</strain>
    </source>
</reference>
<gene>
    <name evidence="2" type="ORF">KDK_12650</name>
</gene>
<dbReference type="Pfam" id="PF10060">
    <property type="entry name" value="DUF2298"/>
    <property type="match status" value="1"/>
</dbReference>
<evidence type="ECO:0008006" key="4">
    <source>
        <dbReference type="Google" id="ProtNLM"/>
    </source>
</evidence>
<proteinExistence type="predicted"/>
<feature type="transmembrane region" description="Helical" evidence="1">
    <location>
        <begin position="65"/>
        <end position="85"/>
    </location>
</feature>
<dbReference type="Proteomes" id="UP000287188">
    <property type="component" value="Unassembled WGS sequence"/>
</dbReference>
<feature type="transmembrane region" description="Helical" evidence="1">
    <location>
        <begin position="328"/>
        <end position="344"/>
    </location>
</feature>
<keyword evidence="1" id="KW-0472">Membrane</keyword>
<dbReference type="PANTHER" id="PTHR10790">
    <property type="entry name" value="TPR-DOMAIN CONTAINING PROTEIN"/>
    <property type="match status" value="1"/>
</dbReference>
<name>A0A402AEE7_9CHLR</name>
<feature type="transmembrane region" description="Helical" evidence="1">
    <location>
        <begin position="226"/>
        <end position="247"/>
    </location>
</feature>